<dbReference type="EMBL" id="CM042013">
    <property type="protein sequence ID" value="KAI3740347.1"/>
    <property type="molecule type" value="Genomic_DNA"/>
</dbReference>
<evidence type="ECO:0000313" key="1">
    <source>
        <dbReference type="EMBL" id="KAI3740347.1"/>
    </source>
</evidence>
<organism evidence="1 2">
    <name type="scientific">Cichorium intybus</name>
    <name type="common">Chicory</name>
    <dbReference type="NCBI Taxonomy" id="13427"/>
    <lineage>
        <taxon>Eukaryota</taxon>
        <taxon>Viridiplantae</taxon>
        <taxon>Streptophyta</taxon>
        <taxon>Embryophyta</taxon>
        <taxon>Tracheophyta</taxon>
        <taxon>Spermatophyta</taxon>
        <taxon>Magnoliopsida</taxon>
        <taxon>eudicotyledons</taxon>
        <taxon>Gunneridae</taxon>
        <taxon>Pentapetalae</taxon>
        <taxon>asterids</taxon>
        <taxon>campanulids</taxon>
        <taxon>Asterales</taxon>
        <taxon>Asteraceae</taxon>
        <taxon>Cichorioideae</taxon>
        <taxon>Cichorieae</taxon>
        <taxon>Cichoriinae</taxon>
        <taxon>Cichorium</taxon>
    </lineage>
</organism>
<proteinExistence type="predicted"/>
<keyword evidence="2" id="KW-1185">Reference proteome</keyword>
<protein>
    <submittedName>
        <fullName evidence="1">Uncharacterized protein</fullName>
    </submittedName>
</protein>
<reference evidence="2" key="1">
    <citation type="journal article" date="2022" name="Mol. Ecol. Resour.">
        <title>The genomes of chicory, endive, great burdock and yacon provide insights into Asteraceae palaeo-polyploidization history and plant inulin production.</title>
        <authorList>
            <person name="Fan W."/>
            <person name="Wang S."/>
            <person name="Wang H."/>
            <person name="Wang A."/>
            <person name="Jiang F."/>
            <person name="Liu H."/>
            <person name="Zhao H."/>
            <person name="Xu D."/>
            <person name="Zhang Y."/>
        </authorList>
    </citation>
    <scope>NUCLEOTIDE SEQUENCE [LARGE SCALE GENOMIC DNA]</scope>
    <source>
        <strain evidence="2">cv. Punajuju</strain>
    </source>
</reference>
<comment type="caution">
    <text evidence="1">The sequence shown here is derived from an EMBL/GenBank/DDBJ whole genome shotgun (WGS) entry which is preliminary data.</text>
</comment>
<reference evidence="1 2" key="2">
    <citation type="journal article" date="2022" name="Mol. Ecol. Resour.">
        <title>The genomes of chicory, endive, great burdock and yacon provide insights into Asteraceae paleo-polyploidization history and plant inulin production.</title>
        <authorList>
            <person name="Fan W."/>
            <person name="Wang S."/>
            <person name="Wang H."/>
            <person name="Wang A."/>
            <person name="Jiang F."/>
            <person name="Liu H."/>
            <person name="Zhao H."/>
            <person name="Xu D."/>
            <person name="Zhang Y."/>
        </authorList>
    </citation>
    <scope>NUCLEOTIDE SEQUENCE [LARGE SCALE GENOMIC DNA]</scope>
    <source>
        <strain evidence="2">cv. Punajuju</strain>
        <tissue evidence="1">Leaves</tissue>
    </source>
</reference>
<gene>
    <name evidence="1" type="ORF">L2E82_30775</name>
</gene>
<dbReference type="Proteomes" id="UP001055811">
    <property type="component" value="Linkage Group LG05"/>
</dbReference>
<sequence>MTLKEKGVAAEYLSSTQTSQVRNKIREADISRLSFAVELAEEFYGRDKMWHLKEQNFCGLYNVTFYHLFWAVTEGKSVKEMVDEPLRHVPNSEVNASCFAGDKNLDQILKPLVNSRNVVCDSSDSELMLTSILSALKGRKRETTKGKKRDVDEVKL</sequence>
<evidence type="ECO:0000313" key="2">
    <source>
        <dbReference type="Proteomes" id="UP001055811"/>
    </source>
</evidence>
<name>A0ACB9D175_CICIN</name>
<accession>A0ACB9D175</accession>